<evidence type="ECO:0000313" key="1">
    <source>
        <dbReference type="EMBL" id="CAN0481190.1"/>
    </source>
</evidence>
<reference evidence="1" key="1">
    <citation type="submission" date="2023-05" db="EMBL/GenBank/DDBJ databases">
        <authorList>
            <consortium name="ELIXIR-Norway"/>
        </authorList>
    </citation>
    <scope>NUCLEOTIDE SEQUENCE</scope>
</reference>
<reference evidence="1" key="2">
    <citation type="submission" date="2025-03" db="EMBL/GenBank/DDBJ databases">
        <authorList>
            <consortium name="ELIXIR-Norway"/>
            <consortium name="Elixir Norway"/>
        </authorList>
    </citation>
    <scope>NUCLEOTIDE SEQUENCE</scope>
</reference>
<evidence type="ECO:0000313" key="2">
    <source>
        <dbReference type="Proteomes" id="UP001162501"/>
    </source>
</evidence>
<proteinExistence type="predicted"/>
<protein>
    <submittedName>
        <fullName evidence="1">Uncharacterized protein</fullName>
    </submittedName>
</protein>
<dbReference type="EMBL" id="OX596116">
    <property type="protein sequence ID" value="CAN0481190.1"/>
    <property type="molecule type" value="Genomic_DNA"/>
</dbReference>
<accession>A0AC59ZS58</accession>
<gene>
    <name evidence="1" type="ORF">MRATA1EN22A_LOCUS21056</name>
</gene>
<name>A0AC59ZS58_RANTA</name>
<sequence>MRPPPLGWHLNGIQAEAVKQSTQLSCAWLPDPQRLALATPLFKPDGPLWPEGPWVLFGNVFCGLQGM</sequence>
<dbReference type="Proteomes" id="UP001162501">
    <property type="component" value="Chromosome 32"/>
</dbReference>
<organism evidence="1 2">
    <name type="scientific">Rangifer tarandus platyrhynchus</name>
    <name type="common">Svalbard reindeer</name>
    <dbReference type="NCBI Taxonomy" id="3082113"/>
    <lineage>
        <taxon>Eukaryota</taxon>
        <taxon>Metazoa</taxon>
        <taxon>Chordata</taxon>
        <taxon>Craniata</taxon>
        <taxon>Vertebrata</taxon>
        <taxon>Euteleostomi</taxon>
        <taxon>Mammalia</taxon>
        <taxon>Eutheria</taxon>
        <taxon>Laurasiatheria</taxon>
        <taxon>Artiodactyla</taxon>
        <taxon>Ruminantia</taxon>
        <taxon>Pecora</taxon>
        <taxon>Cervidae</taxon>
        <taxon>Odocoileinae</taxon>
        <taxon>Rangifer</taxon>
    </lineage>
</organism>